<organism evidence="6 7">
    <name type="scientific">Oceanibaculum indicum P24</name>
    <dbReference type="NCBI Taxonomy" id="1207063"/>
    <lineage>
        <taxon>Bacteria</taxon>
        <taxon>Pseudomonadati</taxon>
        <taxon>Pseudomonadota</taxon>
        <taxon>Alphaproteobacteria</taxon>
        <taxon>Rhodospirillales</taxon>
        <taxon>Oceanibaculaceae</taxon>
        <taxon>Oceanibaculum</taxon>
    </lineage>
</organism>
<feature type="transmembrane region" description="Helical" evidence="4">
    <location>
        <begin position="145"/>
        <end position="164"/>
    </location>
</feature>
<gene>
    <name evidence="6" type="ORF">P24_04989</name>
</gene>
<dbReference type="Pfam" id="PF07690">
    <property type="entry name" value="MFS_1"/>
    <property type="match status" value="1"/>
</dbReference>
<keyword evidence="7" id="KW-1185">Reference proteome</keyword>
<comment type="caution">
    <text evidence="6">The sequence shown here is derived from an EMBL/GenBank/DDBJ whole genome shotgun (WGS) entry which is preliminary data.</text>
</comment>
<proteinExistence type="predicted"/>
<feature type="transmembrane region" description="Helical" evidence="4">
    <location>
        <begin position="221"/>
        <end position="241"/>
    </location>
</feature>
<protein>
    <submittedName>
        <fullName evidence="6">MFS permease</fullName>
    </submittedName>
</protein>
<feature type="transmembrane region" description="Helical" evidence="4">
    <location>
        <begin position="20"/>
        <end position="49"/>
    </location>
</feature>
<dbReference type="STRING" id="1207063.P24_04989"/>
<dbReference type="eggNOG" id="COG2814">
    <property type="taxonomic scope" value="Bacteria"/>
</dbReference>
<evidence type="ECO:0000256" key="1">
    <source>
        <dbReference type="ARBA" id="ARBA00022692"/>
    </source>
</evidence>
<feature type="transmembrane region" description="Helical" evidence="4">
    <location>
        <begin position="84"/>
        <end position="103"/>
    </location>
</feature>
<accession>K2J3Z2</accession>
<keyword evidence="2 4" id="KW-1133">Transmembrane helix</keyword>
<name>K2J3Z2_9PROT</name>
<evidence type="ECO:0000256" key="3">
    <source>
        <dbReference type="ARBA" id="ARBA00023136"/>
    </source>
</evidence>
<dbReference type="InterPro" id="IPR036259">
    <property type="entry name" value="MFS_trans_sf"/>
</dbReference>
<evidence type="ECO:0000256" key="4">
    <source>
        <dbReference type="SAM" id="Phobius"/>
    </source>
</evidence>
<evidence type="ECO:0000313" key="6">
    <source>
        <dbReference type="EMBL" id="EKE77696.1"/>
    </source>
</evidence>
<dbReference type="Proteomes" id="UP000006746">
    <property type="component" value="Unassembled WGS sequence"/>
</dbReference>
<feature type="transmembrane region" description="Helical" evidence="4">
    <location>
        <begin position="312"/>
        <end position="334"/>
    </location>
</feature>
<dbReference type="GO" id="GO:0022857">
    <property type="term" value="F:transmembrane transporter activity"/>
    <property type="evidence" value="ECO:0007669"/>
    <property type="project" value="InterPro"/>
</dbReference>
<feature type="transmembrane region" description="Helical" evidence="4">
    <location>
        <begin position="55"/>
        <end position="77"/>
    </location>
</feature>
<dbReference type="SUPFAM" id="SSF103473">
    <property type="entry name" value="MFS general substrate transporter"/>
    <property type="match status" value="1"/>
</dbReference>
<feature type="transmembrane region" description="Helical" evidence="4">
    <location>
        <begin position="346"/>
        <end position="368"/>
    </location>
</feature>
<evidence type="ECO:0000259" key="5">
    <source>
        <dbReference type="PROSITE" id="PS50850"/>
    </source>
</evidence>
<dbReference type="RefSeq" id="WP_008943613.1">
    <property type="nucleotide sequence ID" value="NZ_AMRL01000004.1"/>
</dbReference>
<dbReference type="PATRIC" id="fig|1207063.3.peg.1011"/>
<dbReference type="PANTHER" id="PTHR23534:SF1">
    <property type="entry name" value="MAJOR FACILITATOR SUPERFAMILY PROTEIN"/>
    <property type="match status" value="1"/>
</dbReference>
<feature type="transmembrane region" description="Helical" evidence="4">
    <location>
        <begin position="176"/>
        <end position="200"/>
    </location>
</feature>
<dbReference type="EMBL" id="AMRL01000004">
    <property type="protein sequence ID" value="EKE77696.1"/>
    <property type="molecule type" value="Genomic_DNA"/>
</dbReference>
<feature type="transmembrane region" description="Helical" evidence="4">
    <location>
        <begin position="288"/>
        <end position="306"/>
    </location>
</feature>
<dbReference type="AlphaFoldDB" id="K2J3Z2"/>
<feature type="transmembrane region" description="Helical" evidence="4">
    <location>
        <begin position="380"/>
        <end position="398"/>
    </location>
</feature>
<sequence length="406" mass="43459">MTSVSSSSSAAMGDPTRKNVVILALCQALSMTGSSLVMTVSAIVGTMIAADKTMATLPLAFQMTAMMLTTIPASMAMKRFGRRAGFLFGILVGICGALLATFAIFERNFALLCTASCVMGIQMGFAQFYRFAAADTAKPDFKSKAISLVLAGGVIAAVLGPNLAKWARDLFDPVMFAGSYAAIAVLWLIPLVLLFFIDIPRPSVEERKQSGRPLVVIMRQPVFLVAIVSAIVAYAMMNMVMTSTPLAMLACGLEFEDAAFVIQWHVLGMYAPAFFTGSLIARFGVLNIMLAGAVLMLGCVAVNLSGQDITRFWLALVLLGVGWNFLFVGATTLLTETYVPAEKAKVQAANDFLVFGSVSISAFSSGMLQNAFGWDVVNTMAMPFLVVALCMVAWLRFLRPEHTANS</sequence>
<keyword evidence="1 4" id="KW-0812">Transmembrane</keyword>
<dbReference type="Gene3D" id="1.20.1250.20">
    <property type="entry name" value="MFS general substrate transporter like domains"/>
    <property type="match status" value="1"/>
</dbReference>
<reference evidence="6 7" key="1">
    <citation type="journal article" date="2012" name="J. Bacteriol.">
        <title>Genome Sequence of Oceanibaculum indicum Type Strain P24.</title>
        <authorList>
            <person name="Lai Q."/>
            <person name="Shao Z."/>
        </authorList>
    </citation>
    <scope>NUCLEOTIDE SEQUENCE [LARGE SCALE GENOMIC DNA]</scope>
    <source>
        <strain evidence="6 7">P24</strain>
    </source>
</reference>
<dbReference type="PANTHER" id="PTHR23534">
    <property type="entry name" value="MFS PERMEASE"/>
    <property type="match status" value="1"/>
</dbReference>
<evidence type="ECO:0000256" key="2">
    <source>
        <dbReference type="ARBA" id="ARBA00022989"/>
    </source>
</evidence>
<feature type="transmembrane region" description="Helical" evidence="4">
    <location>
        <begin position="261"/>
        <end position="281"/>
    </location>
</feature>
<feature type="domain" description="Major facilitator superfamily (MFS) profile" evidence="5">
    <location>
        <begin position="222"/>
        <end position="406"/>
    </location>
</feature>
<feature type="transmembrane region" description="Helical" evidence="4">
    <location>
        <begin position="109"/>
        <end position="133"/>
    </location>
</feature>
<evidence type="ECO:0000313" key="7">
    <source>
        <dbReference type="Proteomes" id="UP000006746"/>
    </source>
</evidence>
<dbReference type="InterPro" id="IPR011701">
    <property type="entry name" value="MFS"/>
</dbReference>
<dbReference type="InterPro" id="IPR020846">
    <property type="entry name" value="MFS_dom"/>
</dbReference>
<keyword evidence="3 4" id="KW-0472">Membrane</keyword>
<dbReference type="PROSITE" id="PS50850">
    <property type="entry name" value="MFS"/>
    <property type="match status" value="1"/>
</dbReference>